<proteinExistence type="predicted"/>
<dbReference type="AlphaFoldDB" id="A0A561TGR5"/>
<sequence length="41" mass="4728">MSDVSVYEPPALVEIGEFSDLTLDNGTWGWDEYDQCWWLGC</sequence>
<organism evidence="1 2">
    <name type="scientific">Streptomyces capillispiralis</name>
    <dbReference type="NCBI Taxonomy" id="68182"/>
    <lineage>
        <taxon>Bacteria</taxon>
        <taxon>Bacillati</taxon>
        <taxon>Actinomycetota</taxon>
        <taxon>Actinomycetes</taxon>
        <taxon>Kitasatosporales</taxon>
        <taxon>Streptomycetaceae</taxon>
        <taxon>Streptomyces</taxon>
    </lineage>
</organism>
<accession>A0A561TGR5</accession>
<gene>
    <name evidence="1" type="ORF">FHX78_113265</name>
</gene>
<keyword evidence="2" id="KW-1185">Reference proteome</keyword>
<evidence type="ECO:0000313" key="1">
    <source>
        <dbReference type="EMBL" id="TWF86300.1"/>
    </source>
</evidence>
<dbReference type="OrthoDB" id="3697537at2"/>
<comment type="caution">
    <text evidence="1">The sequence shown here is derived from an EMBL/GenBank/DDBJ whole genome shotgun (WGS) entry which is preliminary data.</text>
</comment>
<protein>
    <recommendedName>
        <fullName evidence="3">Lasso RiPP family leader peptide-containing protein</fullName>
    </recommendedName>
</protein>
<evidence type="ECO:0008006" key="3">
    <source>
        <dbReference type="Google" id="ProtNLM"/>
    </source>
</evidence>
<dbReference type="Proteomes" id="UP000316603">
    <property type="component" value="Unassembled WGS sequence"/>
</dbReference>
<dbReference type="RefSeq" id="WP_145868201.1">
    <property type="nucleotide sequence ID" value="NZ_BNCE01000003.1"/>
</dbReference>
<dbReference type="NCBIfam" id="NF033521">
    <property type="entry name" value="lasso_leader_L3"/>
    <property type="match status" value="1"/>
</dbReference>
<evidence type="ECO:0000313" key="2">
    <source>
        <dbReference type="Proteomes" id="UP000316603"/>
    </source>
</evidence>
<dbReference type="EMBL" id="VIWV01000001">
    <property type="protein sequence ID" value="TWF86300.1"/>
    <property type="molecule type" value="Genomic_DNA"/>
</dbReference>
<name>A0A561TGR5_9ACTN</name>
<reference evidence="1 2" key="1">
    <citation type="submission" date="2019-06" db="EMBL/GenBank/DDBJ databases">
        <title>Sequencing the genomes of 1000 actinobacteria strains.</title>
        <authorList>
            <person name="Klenk H.-P."/>
        </authorList>
    </citation>
    <scope>NUCLEOTIDE SEQUENCE [LARGE SCALE GENOMIC DNA]</scope>
    <source>
        <strain evidence="1 2">DSM 41695</strain>
    </source>
</reference>